<protein>
    <submittedName>
        <fullName evidence="2">DUF885 domain-containing protein</fullName>
    </submittedName>
</protein>
<sequence>MRSLFRLCALPLLLGTFGACGASQQPAPGPHVAEASAQGNAKASGAKVPGWVARSNAAARPILDVLAKYTPEEAASLGVEGHDEEVEDLRDGHAERYRADLRRAADGLREQLGKESDPLVKQDLAILVQYADRSIRASEVHQRYEVPFHPVARLVFYRLHDLLEDRIPAARRRAAVGRLRSYAGMNAGTVPLTDLARAETARGLAAGGKRMPPRRLEVEKELQTADVLVAGIEELFQKYAIEGYREPFEAFKKQIAAYSAYLRQDVLPHARDDFRLAPEVYAVELEGFGVEETPEKVAALGHEGFEAIRAEMKEIAAAVAKARKLPSADYRDVIRELKKEQIPTESVLAVYKQRLKDVEAIIARERLVTLPSRPARIRLGTDAENAASPAPHMSPPRLIGNTGEEGEFVITTSVPPPTGSGSGGNAKALKLDDYNHTAATWTLTAHEARPGHELQFASLVERGTSTARAYFAANSANIEGWGLYSEYITCRFMPPEAQLVSLQFRLHRAARAFLDPELQQGKWTLESARAFLQKEVVLSPGFANSEVERYTFRDPGQATSYYYGFIRLLEIRREMEKRMGTKFDLLKFDDFVLEQGLLPPNLLREAALASFATQSG</sequence>
<accession>A0ABZ2LTU9</accession>
<evidence type="ECO:0000313" key="3">
    <source>
        <dbReference type="Proteomes" id="UP001370348"/>
    </source>
</evidence>
<feature type="chain" id="PRO_5047196477" evidence="1">
    <location>
        <begin position="22"/>
        <end position="616"/>
    </location>
</feature>
<dbReference type="Pfam" id="PF05960">
    <property type="entry name" value="DUF885"/>
    <property type="match status" value="1"/>
</dbReference>
<evidence type="ECO:0000256" key="1">
    <source>
        <dbReference type="SAM" id="SignalP"/>
    </source>
</evidence>
<keyword evidence="1" id="KW-0732">Signal</keyword>
<reference evidence="2 3" key="1">
    <citation type="submission" date="2021-12" db="EMBL/GenBank/DDBJ databases">
        <title>Discovery of the Pendulisporaceae a myxobacterial family with distinct sporulation behavior and unique specialized metabolism.</title>
        <authorList>
            <person name="Garcia R."/>
            <person name="Popoff A."/>
            <person name="Bader C.D."/>
            <person name="Loehr J."/>
            <person name="Walesch S."/>
            <person name="Walt C."/>
            <person name="Boldt J."/>
            <person name="Bunk B."/>
            <person name="Haeckl F.J.F.P.J."/>
            <person name="Gunesch A.P."/>
            <person name="Birkelbach J."/>
            <person name="Nuebel U."/>
            <person name="Pietschmann T."/>
            <person name="Bach T."/>
            <person name="Mueller R."/>
        </authorList>
    </citation>
    <scope>NUCLEOTIDE SEQUENCE [LARGE SCALE GENOMIC DNA]</scope>
    <source>
        <strain evidence="2 3">MSr11954</strain>
    </source>
</reference>
<name>A0ABZ2LTU9_9BACT</name>
<dbReference type="EMBL" id="CP089984">
    <property type="protein sequence ID" value="WXB13034.1"/>
    <property type="molecule type" value="Genomic_DNA"/>
</dbReference>
<dbReference type="PROSITE" id="PS51257">
    <property type="entry name" value="PROKAR_LIPOPROTEIN"/>
    <property type="match status" value="1"/>
</dbReference>
<dbReference type="RefSeq" id="WP_394822653.1">
    <property type="nucleotide sequence ID" value="NZ_CP089984.1"/>
</dbReference>
<evidence type="ECO:0000313" key="2">
    <source>
        <dbReference type="EMBL" id="WXB13034.1"/>
    </source>
</evidence>
<proteinExistence type="predicted"/>
<keyword evidence="3" id="KW-1185">Reference proteome</keyword>
<dbReference type="PANTHER" id="PTHR33361:SF2">
    <property type="entry name" value="DUF885 DOMAIN-CONTAINING PROTEIN"/>
    <property type="match status" value="1"/>
</dbReference>
<feature type="signal peptide" evidence="1">
    <location>
        <begin position="1"/>
        <end position="21"/>
    </location>
</feature>
<dbReference type="Proteomes" id="UP001370348">
    <property type="component" value="Chromosome"/>
</dbReference>
<gene>
    <name evidence="2" type="ORF">LZC94_34930</name>
</gene>
<organism evidence="2 3">
    <name type="scientific">Pendulispora albinea</name>
    <dbReference type="NCBI Taxonomy" id="2741071"/>
    <lineage>
        <taxon>Bacteria</taxon>
        <taxon>Pseudomonadati</taxon>
        <taxon>Myxococcota</taxon>
        <taxon>Myxococcia</taxon>
        <taxon>Myxococcales</taxon>
        <taxon>Sorangiineae</taxon>
        <taxon>Pendulisporaceae</taxon>
        <taxon>Pendulispora</taxon>
    </lineage>
</organism>
<dbReference type="PANTHER" id="PTHR33361">
    <property type="entry name" value="GLR0591 PROTEIN"/>
    <property type="match status" value="1"/>
</dbReference>
<dbReference type="InterPro" id="IPR010281">
    <property type="entry name" value="DUF885"/>
</dbReference>